<dbReference type="AlphaFoldDB" id="A0A4R7V643"/>
<keyword evidence="2" id="KW-1185">Reference proteome</keyword>
<dbReference type="OrthoDB" id="9813391at2"/>
<organism evidence="1 2">
    <name type="scientific">Actinophytocola oryzae</name>
    <dbReference type="NCBI Taxonomy" id="502181"/>
    <lineage>
        <taxon>Bacteria</taxon>
        <taxon>Bacillati</taxon>
        <taxon>Actinomycetota</taxon>
        <taxon>Actinomycetes</taxon>
        <taxon>Pseudonocardiales</taxon>
        <taxon>Pseudonocardiaceae</taxon>
    </lineage>
</organism>
<proteinExistence type="predicted"/>
<sequence length="322" mass="34574">MVDDLIRGVGLFPSGDVRTRHGLARVAKPGLGLPAPAFPVEQVSVDREVDFVKLSPTQNMTVLVRTEYPEWEFQDIARKIMAYEHLHAEQVGFVRKPVSASVDSGLRMAGGEFCGNACMALAVLVAFERNVETGGEVDVVLEAGGVADVVRCHVVRRYHDYVCRLGVPVPVVVEDRAPADGVGEVSAFFSYGDSLHVVIEARRLDRSARKGAQALARRLAGSRDVCLVGVMLYEPDANRLTPLVHVPSLGSMVWERGCGSGAASLGAYLARKHNASVVADVVQPGGAMRVRADYERGRVTGIEVEGSVRIVAEGKAYLPAGD</sequence>
<protein>
    <submittedName>
        <fullName evidence="1">Diaminopimelate epimerase</fullName>
    </submittedName>
</protein>
<evidence type="ECO:0000313" key="1">
    <source>
        <dbReference type="EMBL" id="TDV44232.1"/>
    </source>
</evidence>
<evidence type="ECO:0000313" key="2">
    <source>
        <dbReference type="Proteomes" id="UP000294927"/>
    </source>
</evidence>
<dbReference type="EMBL" id="SOCP01000014">
    <property type="protein sequence ID" value="TDV44232.1"/>
    <property type="molecule type" value="Genomic_DNA"/>
</dbReference>
<dbReference type="RefSeq" id="WP_133906675.1">
    <property type="nucleotide sequence ID" value="NZ_SOCP01000014.1"/>
</dbReference>
<dbReference type="SUPFAM" id="SSF54506">
    <property type="entry name" value="Diaminopimelate epimerase-like"/>
    <property type="match status" value="1"/>
</dbReference>
<accession>A0A4R7V643</accession>
<reference evidence="1 2" key="1">
    <citation type="submission" date="2019-03" db="EMBL/GenBank/DDBJ databases">
        <title>Genomic Encyclopedia of Archaeal and Bacterial Type Strains, Phase II (KMG-II): from individual species to whole genera.</title>
        <authorList>
            <person name="Goeker M."/>
        </authorList>
    </citation>
    <scope>NUCLEOTIDE SEQUENCE [LARGE SCALE GENOMIC DNA]</scope>
    <source>
        <strain evidence="1 2">DSM 45499</strain>
    </source>
</reference>
<dbReference type="Proteomes" id="UP000294927">
    <property type="component" value="Unassembled WGS sequence"/>
</dbReference>
<dbReference type="Pfam" id="PF26317">
    <property type="entry name" value="CntK_N"/>
    <property type="match status" value="1"/>
</dbReference>
<gene>
    <name evidence="1" type="ORF">CLV71_114142</name>
</gene>
<name>A0A4R7V643_9PSEU</name>
<comment type="caution">
    <text evidence="1">The sequence shown here is derived from an EMBL/GenBank/DDBJ whole genome shotgun (WGS) entry which is preliminary data.</text>
</comment>
<dbReference type="InterPro" id="IPR058944">
    <property type="entry name" value="CntK-like"/>
</dbReference>